<sequence length="242" mass="26924">MTNAAILELFATISDIDLACSSERALEIFEGILQRFGLHSFLITGLPVPHDSEWHRAILHDGWASEWFTRYESEGHFPHDPCAARSRLSAEPFLWHQLPAGVLTPRARLVMDEAAEFGMKDGFCVPIHVPLAGPAVVTAASDRIEIPPGSMPLIETLCVHLYRKVSSFGNNPDNEEGSPLTARERELLQWSAQGKTTEDIACILGITTHTVESHHRNIRDKLDAINVVHAVVKALRRDEIQI</sequence>
<protein>
    <submittedName>
        <fullName evidence="5">LuxR family transcriptional regulator, quorum sensing-dependent transcriptional regulator</fullName>
    </submittedName>
</protein>
<dbReference type="Pfam" id="PF00196">
    <property type="entry name" value="GerE"/>
    <property type="match status" value="1"/>
</dbReference>
<proteinExistence type="predicted"/>
<evidence type="ECO:0000256" key="1">
    <source>
        <dbReference type="ARBA" id="ARBA00023015"/>
    </source>
</evidence>
<dbReference type="CDD" id="cd06170">
    <property type="entry name" value="LuxR_C_like"/>
    <property type="match status" value="1"/>
</dbReference>
<dbReference type="GO" id="GO:0006355">
    <property type="term" value="P:regulation of DNA-templated transcription"/>
    <property type="evidence" value="ECO:0007669"/>
    <property type="project" value="InterPro"/>
</dbReference>
<dbReference type="InterPro" id="IPR000792">
    <property type="entry name" value="Tscrpt_reg_LuxR_C"/>
</dbReference>
<dbReference type="InterPro" id="IPR036388">
    <property type="entry name" value="WH-like_DNA-bd_sf"/>
</dbReference>
<dbReference type="EMBL" id="FOAN01000008">
    <property type="protein sequence ID" value="SEM21601.1"/>
    <property type="molecule type" value="Genomic_DNA"/>
</dbReference>
<dbReference type="GO" id="GO:0003677">
    <property type="term" value="F:DNA binding"/>
    <property type="evidence" value="ECO:0007669"/>
    <property type="project" value="UniProtKB-KW"/>
</dbReference>
<reference evidence="6" key="1">
    <citation type="submission" date="2016-10" db="EMBL/GenBank/DDBJ databases">
        <authorList>
            <person name="Varghese N."/>
            <person name="Submissions S."/>
        </authorList>
    </citation>
    <scope>NUCLEOTIDE SEQUENCE [LARGE SCALE GENOMIC DNA]</scope>
    <source>
        <strain evidence="6">LMG 26383,CCUG 61248,R- 45681</strain>
    </source>
</reference>
<dbReference type="InterPro" id="IPR036693">
    <property type="entry name" value="TF_LuxR_autoind-bd_dom_sf"/>
</dbReference>
<feature type="domain" description="HTH luxR-type" evidence="4">
    <location>
        <begin position="173"/>
        <end position="238"/>
    </location>
</feature>
<dbReference type="InterPro" id="IPR016032">
    <property type="entry name" value="Sig_transdc_resp-reg_C-effctor"/>
</dbReference>
<dbReference type="SUPFAM" id="SSF46894">
    <property type="entry name" value="C-terminal effector domain of the bipartite response regulators"/>
    <property type="match status" value="1"/>
</dbReference>
<evidence type="ECO:0000256" key="3">
    <source>
        <dbReference type="ARBA" id="ARBA00023163"/>
    </source>
</evidence>
<dbReference type="PRINTS" id="PR00038">
    <property type="entry name" value="HTHLUXR"/>
</dbReference>
<name>A0A1H7WJD6_9HYPH</name>
<keyword evidence="1" id="KW-0805">Transcription regulation</keyword>
<dbReference type="PANTHER" id="PTHR44688">
    <property type="entry name" value="DNA-BINDING TRANSCRIPTIONAL ACTIVATOR DEVR_DOSR"/>
    <property type="match status" value="1"/>
</dbReference>
<dbReference type="PANTHER" id="PTHR44688:SF16">
    <property type="entry name" value="DNA-BINDING TRANSCRIPTIONAL ACTIVATOR DEVR_DOSR"/>
    <property type="match status" value="1"/>
</dbReference>
<dbReference type="STRING" id="1036779.SAMN04515666_108202"/>
<dbReference type="SUPFAM" id="SSF75516">
    <property type="entry name" value="Pheromone-binding domain of LuxR-like quorum-sensing transcription factors"/>
    <property type="match status" value="1"/>
</dbReference>
<keyword evidence="2" id="KW-0238">DNA-binding</keyword>
<dbReference type="OrthoDB" id="3170288at2"/>
<dbReference type="Proteomes" id="UP000199664">
    <property type="component" value="Unassembled WGS sequence"/>
</dbReference>
<keyword evidence="6" id="KW-1185">Reference proteome</keyword>
<dbReference type="Gene3D" id="1.10.10.10">
    <property type="entry name" value="Winged helix-like DNA-binding domain superfamily/Winged helix DNA-binding domain"/>
    <property type="match status" value="1"/>
</dbReference>
<dbReference type="Gene3D" id="3.30.450.80">
    <property type="entry name" value="Transcription factor LuxR-like, autoinducer-binding domain"/>
    <property type="match status" value="1"/>
</dbReference>
<evidence type="ECO:0000259" key="4">
    <source>
        <dbReference type="PROSITE" id="PS50043"/>
    </source>
</evidence>
<dbReference type="PROSITE" id="PS50043">
    <property type="entry name" value="HTH_LUXR_2"/>
    <property type="match status" value="1"/>
</dbReference>
<dbReference type="AlphaFoldDB" id="A0A1H7WJD6"/>
<dbReference type="InterPro" id="IPR005143">
    <property type="entry name" value="TF_LuxR_autoind-bd_dom"/>
</dbReference>
<gene>
    <name evidence="5" type="ORF">SAMN04515666_108202</name>
</gene>
<organism evidence="5 6">
    <name type="scientific">Bosea lupini</name>
    <dbReference type="NCBI Taxonomy" id="1036779"/>
    <lineage>
        <taxon>Bacteria</taxon>
        <taxon>Pseudomonadati</taxon>
        <taxon>Pseudomonadota</taxon>
        <taxon>Alphaproteobacteria</taxon>
        <taxon>Hyphomicrobiales</taxon>
        <taxon>Boseaceae</taxon>
        <taxon>Bosea</taxon>
    </lineage>
</organism>
<dbReference type="PROSITE" id="PS00622">
    <property type="entry name" value="HTH_LUXR_1"/>
    <property type="match status" value="1"/>
</dbReference>
<dbReference type="Pfam" id="PF03472">
    <property type="entry name" value="Autoind_bind"/>
    <property type="match status" value="1"/>
</dbReference>
<keyword evidence="3" id="KW-0804">Transcription</keyword>
<evidence type="ECO:0000313" key="5">
    <source>
        <dbReference type="EMBL" id="SEM21601.1"/>
    </source>
</evidence>
<accession>A0A1H7WJD6</accession>
<dbReference type="SMART" id="SM00421">
    <property type="entry name" value="HTH_LUXR"/>
    <property type="match status" value="1"/>
</dbReference>
<dbReference type="RefSeq" id="WP_091840086.1">
    <property type="nucleotide sequence ID" value="NZ_FOAN01000008.1"/>
</dbReference>
<evidence type="ECO:0000256" key="2">
    <source>
        <dbReference type="ARBA" id="ARBA00023125"/>
    </source>
</evidence>
<evidence type="ECO:0000313" key="6">
    <source>
        <dbReference type="Proteomes" id="UP000199664"/>
    </source>
</evidence>